<name>A0A370GCF0_9COXI</name>
<dbReference type="SUPFAM" id="SSF52374">
    <property type="entry name" value="Nucleotidylyl transferase"/>
    <property type="match status" value="1"/>
</dbReference>
<dbReference type="Gene3D" id="3.40.50.620">
    <property type="entry name" value="HUPs"/>
    <property type="match status" value="1"/>
</dbReference>
<evidence type="ECO:0000259" key="14">
    <source>
        <dbReference type="Pfam" id="PF01467"/>
    </source>
</evidence>
<dbReference type="NCBIfam" id="TIGR02199">
    <property type="entry name" value="rfaE_dom_II"/>
    <property type="match status" value="1"/>
</dbReference>
<dbReference type="InterPro" id="IPR023030">
    <property type="entry name" value="Bifunc_HldE"/>
</dbReference>
<dbReference type="GO" id="GO:0009244">
    <property type="term" value="P:lipopolysaccharide core region biosynthetic process"/>
    <property type="evidence" value="ECO:0007669"/>
    <property type="project" value="UniProtKB-UniPathway"/>
</dbReference>
<dbReference type="InterPro" id="IPR029056">
    <property type="entry name" value="Ribokinase-like"/>
</dbReference>
<feature type="region of interest" description="Ribokinase" evidence="12">
    <location>
        <begin position="1"/>
        <end position="322"/>
    </location>
</feature>
<dbReference type="PANTHER" id="PTHR46969:SF1">
    <property type="entry name" value="BIFUNCTIONAL PROTEIN HLDE"/>
    <property type="match status" value="1"/>
</dbReference>
<comment type="function">
    <text evidence="1 12">Catalyzes the phosphorylation of D-glycero-D-manno-heptose 7-phosphate at the C-1 position to selectively form D-glycero-beta-D-manno-heptose-1,7-bisphosphate.</text>
</comment>
<evidence type="ECO:0000256" key="4">
    <source>
        <dbReference type="ARBA" id="ARBA00022679"/>
    </source>
</evidence>
<feature type="region of interest" description="Cytidylyltransferase" evidence="12">
    <location>
        <begin position="347"/>
        <end position="490"/>
    </location>
</feature>
<dbReference type="Pfam" id="PF00294">
    <property type="entry name" value="PfkB"/>
    <property type="match status" value="1"/>
</dbReference>
<dbReference type="InterPro" id="IPR011611">
    <property type="entry name" value="PfkB_dom"/>
</dbReference>
<evidence type="ECO:0000313" key="16">
    <source>
        <dbReference type="Proteomes" id="UP000254720"/>
    </source>
</evidence>
<keyword evidence="7 12" id="KW-0418">Kinase</keyword>
<dbReference type="OrthoDB" id="9802794at2"/>
<gene>
    <name evidence="12" type="primary">hldE</name>
    <name evidence="15" type="ORF">C8D86_11920</name>
</gene>
<comment type="pathway">
    <text evidence="3">Bacterial outer membrane biogenesis; LPS core biosynthesis.</text>
</comment>
<dbReference type="PANTHER" id="PTHR46969">
    <property type="entry name" value="BIFUNCTIONAL PROTEIN HLDE"/>
    <property type="match status" value="1"/>
</dbReference>
<evidence type="ECO:0000256" key="5">
    <source>
        <dbReference type="ARBA" id="ARBA00022695"/>
    </source>
</evidence>
<organism evidence="15 16">
    <name type="scientific">Aquicella lusitana</name>
    <dbReference type="NCBI Taxonomy" id="254246"/>
    <lineage>
        <taxon>Bacteria</taxon>
        <taxon>Pseudomonadati</taxon>
        <taxon>Pseudomonadota</taxon>
        <taxon>Gammaproteobacteria</taxon>
        <taxon>Legionellales</taxon>
        <taxon>Coxiellaceae</taxon>
        <taxon>Aquicella</taxon>
    </lineage>
</organism>
<dbReference type="SUPFAM" id="SSF53613">
    <property type="entry name" value="Ribokinase-like"/>
    <property type="match status" value="1"/>
</dbReference>
<dbReference type="InterPro" id="IPR004821">
    <property type="entry name" value="Cyt_trans-like"/>
</dbReference>
<comment type="function">
    <text evidence="2 12">Catalyzes the ADP transfer from ATP to D-glycero-beta-D-manno-heptose 1-phosphate, yielding ADP-D-glycero-beta-D-manno-heptose.</text>
</comment>
<comment type="similarity">
    <text evidence="12">In the C-terminal section; belongs to the cytidylyltransferase family.</text>
</comment>
<evidence type="ECO:0000256" key="1">
    <source>
        <dbReference type="ARBA" id="ARBA00002319"/>
    </source>
</evidence>
<dbReference type="EMBL" id="QQAX01000019">
    <property type="protein sequence ID" value="RDI41502.1"/>
    <property type="molecule type" value="Genomic_DNA"/>
</dbReference>
<protein>
    <recommendedName>
        <fullName evidence="12">Bifunctional protein HldE</fullName>
    </recommendedName>
    <domain>
        <recommendedName>
            <fullName evidence="12">D-beta-D-heptose 7-phosphate kinase</fullName>
            <ecNumber evidence="12">2.7.1.167</ecNumber>
        </recommendedName>
        <alternativeName>
            <fullName evidence="12">D-beta-D-heptose 7-phosphotransferase</fullName>
        </alternativeName>
        <alternativeName>
            <fullName evidence="12">D-glycero-beta-D-manno-heptose-7-phosphate kinase</fullName>
        </alternativeName>
    </domain>
    <domain>
        <recommendedName>
            <fullName evidence="12">D-beta-D-heptose 1-phosphate adenylyltransferase</fullName>
            <ecNumber evidence="12">2.7.7.70</ecNumber>
        </recommendedName>
        <alternativeName>
            <fullName evidence="12">D-glycero-beta-D-manno-heptose 1-phosphate adenylyltransferase</fullName>
        </alternativeName>
    </domain>
</protein>
<dbReference type="HAMAP" id="MF_01603">
    <property type="entry name" value="HldE"/>
    <property type="match status" value="1"/>
</dbReference>
<dbReference type="Pfam" id="PF01467">
    <property type="entry name" value="CTP_transf_like"/>
    <property type="match status" value="1"/>
</dbReference>
<dbReference type="PROSITE" id="PS00583">
    <property type="entry name" value="PFKB_KINASES_1"/>
    <property type="match status" value="1"/>
</dbReference>
<evidence type="ECO:0000256" key="7">
    <source>
        <dbReference type="ARBA" id="ARBA00022777"/>
    </source>
</evidence>
<keyword evidence="8 12" id="KW-0067">ATP-binding</keyword>
<evidence type="ECO:0000313" key="15">
    <source>
        <dbReference type="EMBL" id="RDI41502.1"/>
    </source>
</evidence>
<feature type="domain" description="Carbohydrate kinase PfkB" evidence="13">
    <location>
        <begin position="15"/>
        <end position="308"/>
    </location>
</feature>
<keyword evidence="10 12" id="KW-0119">Carbohydrate metabolism</keyword>
<evidence type="ECO:0000256" key="8">
    <source>
        <dbReference type="ARBA" id="ARBA00022840"/>
    </source>
</evidence>
<evidence type="ECO:0000256" key="10">
    <source>
        <dbReference type="ARBA" id="ARBA00023277"/>
    </source>
</evidence>
<reference evidence="15 16" key="1">
    <citation type="submission" date="2018-07" db="EMBL/GenBank/DDBJ databases">
        <title>Genomic Encyclopedia of Type Strains, Phase IV (KMG-IV): sequencing the most valuable type-strain genomes for metagenomic binning, comparative biology and taxonomic classification.</title>
        <authorList>
            <person name="Goeker M."/>
        </authorList>
    </citation>
    <scope>NUCLEOTIDE SEQUENCE [LARGE SCALE GENOMIC DNA]</scope>
    <source>
        <strain evidence="15 16">DSM 16500</strain>
    </source>
</reference>
<dbReference type="UniPathway" id="UPA00958"/>
<proteinExistence type="inferred from homology"/>
<evidence type="ECO:0000256" key="12">
    <source>
        <dbReference type="HAMAP-Rule" id="MF_01603"/>
    </source>
</evidence>
<dbReference type="UniPathway" id="UPA00356">
    <property type="reaction ID" value="UER00437"/>
</dbReference>
<sequence>MQHLLPKALPDFNQASILVIGDVMLDRYWFGDTSRISPEAPVPVVRIGSADDRPGGAGNVALNIAALGAHVTLLGITGNDEAGRTLKQLLAAALVEQDLCMLDAISTIIKLRVISRHQQLLRLDFEEKSAPSHHDLLMERYEKHLTKAKLVILSDYKKGTLSDPQTLIQLARNANVPVLVDPKGTDFSIYANADIVTPNFKEFEAVVGPCQHEQDILDKGRALLKKYHFGALLITRGENGMTLIDQQNSTHLPAYAREVLDVTGAGDTVIGVLGAAVAAGLDLLPATALANLSASLVVGKLGAATVSTPELEVALTGKTSFATGILNEAQLVRAAKEAQAQGKKIVFTNGCFDILHVGHVTCLQMAKELGDYLIVAVNTDESVQKLKGPSRPINHLEHRMTVLAGLGVVDWVVPFADETPERLLKLIQPDILVKGGDYQLDQVVGADIVHAYGGEVRIVNSNITSSTSIIQRIITRMQQPALDGEQQSHG</sequence>
<dbReference type="Gene3D" id="3.40.1190.20">
    <property type="match status" value="1"/>
</dbReference>
<comment type="pathway">
    <text evidence="12">Nucleotide-sugar biosynthesis; ADP-L-glycero-beta-D-manno-heptose biosynthesis; ADP-L-glycero-beta-D-manno-heptose from D-glycero-beta-D-manno-heptose 7-phosphate: step 3/4.</text>
</comment>
<dbReference type="GO" id="GO:0033786">
    <property type="term" value="F:heptose-1-phosphate adenylyltransferase activity"/>
    <property type="evidence" value="ECO:0007669"/>
    <property type="project" value="UniProtKB-UniRule"/>
</dbReference>
<dbReference type="GO" id="GO:0005524">
    <property type="term" value="F:ATP binding"/>
    <property type="evidence" value="ECO:0007669"/>
    <property type="project" value="UniProtKB-UniRule"/>
</dbReference>
<evidence type="ECO:0000256" key="9">
    <source>
        <dbReference type="ARBA" id="ARBA00023268"/>
    </source>
</evidence>
<dbReference type="NCBIfam" id="TIGR02198">
    <property type="entry name" value="rfaE_dom_I"/>
    <property type="match status" value="1"/>
</dbReference>
<feature type="active site" evidence="12">
    <location>
        <position position="267"/>
    </location>
</feature>
<comment type="caution">
    <text evidence="15">The sequence shown here is derived from an EMBL/GenBank/DDBJ whole genome shotgun (WGS) entry which is preliminary data.</text>
</comment>
<dbReference type="CDD" id="cd01172">
    <property type="entry name" value="RfaE_like"/>
    <property type="match status" value="1"/>
</dbReference>
<evidence type="ECO:0000256" key="2">
    <source>
        <dbReference type="ARBA" id="ARBA00003753"/>
    </source>
</evidence>
<dbReference type="GO" id="GO:0016773">
    <property type="term" value="F:phosphotransferase activity, alcohol group as acceptor"/>
    <property type="evidence" value="ECO:0007669"/>
    <property type="project" value="InterPro"/>
</dbReference>
<dbReference type="AlphaFoldDB" id="A0A370GCF0"/>
<feature type="domain" description="Cytidyltransferase-like" evidence="14">
    <location>
        <begin position="347"/>
        <end position="442"/>
    </location>
</feature>
<comment type="similarity">
    <text evidence="12">In the N-terminal section; belongs to the carbohydrate kinase PfkB family.</text>
</comment>
<accession>A0A370GCF0</accession>
<evidence type="ECO:0000256" key="11">
    <source>
        <dbReference type="ARBA" id="ARBA00047428"/>
    </source>
</evidence>
<dbReference type="InterPro" id="IPR014729">
    <property type="entry name" value="Rossmann-like_a/b/a_fold"/>
</dbReference>
<evidence type="ECO:0000256" key="3">
    <source>
        <dbReference type="ARBA" id="ARBA00004713"/>
    </source>
</evidence>
<dbReference type="FunFam" id="3.40.1190.20:FF:000002">
    <property type="entry name" value="Bifunctional protein HldE"/>
    <property type="match status" value="1"/>
</dbReference>
<comment type="pathway">
    <text evidence="12">Nucleotide-sugar biosynthesis; ADP-L-glycero-beta-D-manno-heptose biosynthesis; ADP-L-glycero-beta-D-manno-heptose from D-glycero-beta-D-manno-heptose 7-phosphate: step 1/4.</text>
</comment>
<evidence type="ECO:0000256" key="6">
    <source>
        <dbReference type="ARBA" id="ARBA00022741"/>
    </source>
</evidence>
<dbReference type="NCBIfam" id="TIGR00125">
    <property type="entry name" value="cyt_tran_rel"/>
    <property type="match status" value="1"/>
</dbReference>
<dbReference type="InterPro" id="IPR011913">
    <property type="entry name" value="RfaE_dom_I"/>
</dbReference>
<feature type="binding site" evidence="12">
    <location>
        <begin position="199"/>
        <end position="202"/>
    </location>
    <ligand>
        <name>ATP</name>
        <dbReference type="ChEBI" id="CHEBI:30616"/>
    </ligand>
</feature>
<comment type="catalytic activity">
    <reaction evidence="11 12">
        <text>D-glycero-beta-D-manno-heptose 1-phosphate + ATP + H(+) = ADP-D-glycero-beta-D-manno-heptose + diphosphate</text>
        <dbReference type="Rhea" id="RHEA:27465"/>
        <dbReference type="ChEBI" id="CHEBI:15378"/>
        <dbReference type="ChEBI" id="CHEBI:30616"/>
        <dbReference type="ChEBI" id="CHEBI:33019"/>
        <dbReference type="ChEBI" id="CHEBI:59967"/>
        <dbReference type="ChEBI" id="CHEBI:61593"/>
        <dbReference type="EC" id="2.7.7.70"/>
    </reaction>
</comment>
<keyword evidence="16" id="KW-1185">Reference proteome</keyword>
<dbReference type="GO" id="GO:0005829">
    <property type="term" value="C:cytosol"/>
    <property type="evidence" value="ECO:0007669"/>
    <property type="project" value="TreeGrafter"/>
</dbReference>
<evidence type="ECO:0000259" key="13">
    <source>
        <dbReference type="Pfam" id="PF00294"/>
    </source>
</evidence>
<keyword evidence="4 12" id="KW-0808">Transferase</keyword>
<comment type="subunit">
    <text evidence="12">Homodimer.</text>
</comment>
<dbReference type="EC" id="2.7.7.70" evidence="12"/>
<dbReference type="RefSeq" id="WP_114834907.1">
    <property type="nucleotide sequence ID" value="NZ_LR699114.1"/>
</dbReference>
<dbReference type="Proteomes" id="UP000254720">
    <property type="component" value="Unassembled WGS sequence"/>
</dbReference>
<dbReference type="NCBIfam" id="NF008454">
    <property type="entry name" value="PRK11316.1"/>
    <property type="match status" value="1"/>
</dbReference>
<dbReference type="InterPro" id="IPR011914">
    <property type="entry name" value="RfaE_dom_II"/>
</dbReference>
<dbReference type="GO" id="GO:0097171">
    <property type="term" value="P:ADP-L-glycero-beta-D-manno-heptose biosynthetic process"/>
    <property type="evidence" value="ECO:0007669"/>
    <property type="project" value="UniProtKB-UniPathway"/>
</dbReference>
<keyword evidence="9 12" id="KW-0511">Multifunctional enzyme</keyword>
<keyword evidence="6 12" id="KW-0547">Nucleotide-binding</keyword>
<dbReference type="EC" id="2.7.1.167" evidence="12"/>
<dbReference type="GO" id="GO:0033785">
    <property type="term" value="F:heptose 7-phosphate kinase activity"/>
    <property type="evidence" value="ECO:0007669"/>
    <property type="project" value="UniProtKB-UniRule"/>
</dbReference>
<keyword evidence="5 12" id="KW-0548">Nucleotidyltransferase</keyword>
<comment type="catalytic activity">
    <reaction evidence="12">
        <text>D-glycero-beta-D-manno-heptose 7-phosphate + ATP = D-glycero-beta-D-manno-heptose 1,7-bisphosphate + ADP + H(+)</text>
        <dbReference type="Rhea" id="RHEA:27473"/>
        <dbReference type="ChEBI" id="CHEBI:15378"/>
        <dbReference type="ChEBI" id="CHEBI:30616"/>
        <dbReference type="ChEBI" id="CHEBI:60204"/>
        <dbReference type="ChEBI" id="CHEBI:60208"/>
        <dbReference type="ChEBI" id="CHEBI:456216"/>
        <dbReference type="EC" id="2.7.1.167"/>
    </reaction>
</comment>
<dbReference type="InterPro" id="IPR002173">
    <property type="entry name" value="Carboh/pur_kinase_PfkB_CS"/>
</dbReference>